<name>A0AA46P5R2_CYTFI</name>
<dbReference type="RefSeq" id="WP_263600277.1">
    <property type="nucleotide sequence ID" value="NZ_CP107028.1"/>
</dbReference>
<dbReference type="Pfam" id="PF13185">
    <property type="entry name" value="GAF_2"/>
    <property type="match status" value="1"/>
</dbReference>
<feature type="transmembrane region" description="Helical" evidence="1">
    <location>
        <begin position="64"/>
        <end position="82"/>
    </location>
</feature>
<keyword evidence="1" id="KW-0812">Transmembrane</keyword>
<dbReference type="InterPro" id="IPR029016">
    <property type="entry name" value="GAF-like_dom_sf"/>
</dbReference>
<gene>
    <name evidence="3" type="ORF">OD459_25465</name>
</gene>
<geneLocation type="plasmid" evidence="3 4">
    <name>p1</name>
</geneLocation>
<accession>A0AA46P5R2</accession>
<organism evidence="3 4">
    <name type="scientific">Cytobacillus firmus</name>
    <name type="common">Bacillus firmus</name>
    <dbReference type="NCBI Taxonomy" id="1399"/>
    <lineage>
        <taxon>Bacteria</taxon>
        <taxon>Bacillati</taxon>
        <taxon>Bacillota</taxon>
        <taxon>Bacilli</taxon>
        <taxon>Bacillales</taxon>
        <taxon>Bacillaceae</taxon>
        <taxon>Cytobacillus</taxon>
    </lineage>
</organism>
<dbReference type="InterPro" id="IPR003018">
    <property type="entry name" value="GAF"/>
</dbReference>
<dbReference type="AlphaFoldDB" id="A0AA46P5R2"/>
<feature type="transmembrane region" description="Helical" evidence="1">
    <location>
        <begin position="30"/>
        <end position="58"/>
    </location>
</feature>
<feature type="domain" description="GAF" evidence="2">
    <location>
        <begin position="189"/>
        <end position="334"/>
    </location>
</feature>
<reference evidence="3" key="1">
    <citation type="submission" date="2022-10" db="EMBL/GenBank/DDBJ databases">
        <title>Mechanism of multi-heavy metal repair in Cytobacillus Firmus M7.</title>
        <authorList>
            <person name="Li X."/>
            <person name="Yu C."/>
        </authorList>
    </citation>
    <scope>NUCLEOTIDE SEQUENCE</scope>
    <source>
        <strain evidence="3">M7</strain>
        <plasmid evidence="3">p1</plasmid>
    </source>
</reference>
<dbReference type="Gene3D" id="3.30.450.40">
    <property type="match status" value="1"/>
</dbReference>
<evidence type="ECO:0000259" key="2">
    <source>
        <dbReference type="SMART" id="SM00065"/>
    </source>
</evidence>
<keyword evidence="1" id="KW-0472">Membrane</keyword>
<keyword evidence="1" id="KW-1133">Transmembrane helix</keyword>
<dbReference type="SMART" id="SM00065">
    <property type="entry name" value="GAF"/>
    <property type="match status" value="1"/>
</dbReference>
<evidence type="ECO:0000313" key="4">
    <source>
        <dbReference type="Proteomes" id="UP001163104"/>
    </source>
</evidence>
<dbReference type="EMBL" id="CP107028">
    <property type="protein sequence ID" value="UYG98222.1"/>
    <property type="molecule type" value="Genomic_DNA"/>
</dbReference>
<protein>
    <submittedName>
        <fullName evidence="3">GAF domain-containing protein</fullName>
    </submittedName>
</protein>
<sequence length="338" mass="39025">MEENKKQQKDENTEEETELSIPKYSKGKLFFCYFVALVWVSIIVFGLTTALSGILTLIGNTVSVPKIIAIVATIYFFFRLTLSLGNHWRTSDSEIGTAVTNFPNPFYDPNFQPGPLLLQRQYNTLYSEYRRQSILLKNSKKYVRELEEILSAFESKLRVLLRHNDNSNRLIRSLNFLYQTKDIEFVPKMLRNILAECVTVLEKDQSDKSISLFQVRDDKLIIIESVRINAESIVKRTFEKGQGFAGYIWEKEKPEIVNEIDPEDNRFNDFKLPATPIGSILGFPLKVDGLFLGVLCLQSEEENGFNTADLRTIEYYSRLCTMVLLYDKMKYEGHKEGA</sequence>
<dbReference type="SUPFAM" id="SSF55781">
    <property type="entry name" value="GAF domain-like"/>
    <property type="match status" value="1"/>
</dbReference>
<evidence type="ECO:0000313" key="3">
    <source>
        <dbReference type="EMBL" id="UYG98222.1"/>
    </source>
</evidence>
<proteinExistence type="predicted"/>
<evidence type="ECO:0000256" key="1">
    <source>
        <dbReference type="SAM" id="Phobius"/>
    </source>
</evidence>
<dbReference type="Proteomes" id="UP001163104">
    <property type="component" value="Plasmid p1"/>
</dbReference>
<keyword evidence="3" id="KW-0614">Plasmid</keyword>